<evidence type="ECO:0000256" key="5">
    <source>
        <dbReference type="ARBA" id="ARBA00022553"/>
    </source>
</evidence>
<comment type="catalytic activity">
    <reaction evidence="11">
        <text>O-phospho-L-threonyl-[protein] + H2O = L-threonyl-[protein] + phosphate</text>
        <dbReference type="Rhea" id="RHEA:47004"/>
        <dbReference type="Rhea" id="RHEA-COMP:11060"/>
        <dbReference type="Rhea" id="RHEA-COMP:11605"/>
        <dbReference type="ChEBI" id="CHEBI:15377"/>
        <dbReference type="ChEBI" id="CHEBI:30013"/>
        <dbReference type="ChEBI" id="CHEBI:43474"/>
        <dbReference type="ChEBI" id="CHEBI:61977"/>
        <dbReference type="EC" id="3.1.3.16"/>
    </reaction>
</comment>
<dbReference type="Pfam" id="PF00782">
    <property type="entry name" value="DSPc"/>
    <property type="match status" value="1"/>
</dbReference>
<dbReference type="FunFam" id="3.90.190.10:FF:000015">
    <property type="entry name" value="Dual specificity phosphatase 4"/>
    <property type="match status" value="1"/>
</dbReference>
<dbReference type="PROSITE" id="PS50206">
    <property type="entry name" value="RHODANESE_3"/>
    <property type="match status" value="1"/>
</dbReference>
<comment type="function">
    <text evidence="12">Regulates mitogenic signal transduction by dephosphorylating both Thr and Tyr residues on MAP kinases ERK1 and ERK2.</text>
</comment>
<dbReference type="FunFam" id="3.40.250.10:FF:000027">
    <property type="entry name" value="Dual specificity phosphatase 4"/>
    <property type="match status" value="1"/>
</dbReference>
<dbReference type="InterPro" id="IPR000340">
    <property type="entry name" value="Dual-sp_phosphatase_cat-dom"/>
</dbReference>
<dbReference type="CDD" id="cd14640">
    <property type="entry name" value="DSP_DUSP4"/>
    <property type="match status" value="1"/>
</dbReference>
<dbReference type="Ensembl" id="ENSEAST00005066973.1">
    <property type="protein sequence ID" value="ENSEASP00005037332.1"/>
    <property type="gene ID" value="ENSEASG00005016971.2"/>
</dbReference>
<dbReference type="PROSITE" id="PS50056">
    <property type="entry name" value="TYR_PHOSPHATASE_2"/>
    <property type="match status" value="1"/>
</dbReference>
<evidence type="ECO:0000256" key="6">
    <source>
        <dbReference type="ARBA" id="ARBA00022801"/>
    </source>
</evidence>
<evidence type="ECO:0000256" key="12">
    <source>
        <dbReference type="ARBA" id="ARBA00059191"/>
    </source>
</evidence>
<reference evidence="19" key="3">
    <citation type="submission" date="2025-09" db="UniProtKB">
        <authorList>
            <consortium name="Ensembl"/>
        </authorList>
    </citation>
    <scope>IDENTIFICATION</scope>
</reference>
<dbReference type="GO" id="GO:0017017">
    <property type="term" value="F:MAP kinase tyrosine/serine/threonine phosphatase activity"/>
    <property type="evidence" value="ECO:0007669"/>
    <property type="project" value="InterPro"/>
</dbReference>
<dbReference type="SUPFAM" id="SSF52821">
    <property type="entry name" value="Rhodanese/Cell cycle control phosphatase"/>
    <property type="match status" value="1"/>
</dbReference>
<dbReference type="Pfam" id="PF00581">
    <property type="entry name" value="Rhodanese"/>
    <property type="match status" value="1"/>
</dbReference>
<feature type="region of interest" description="Disordered" evidence="15">
    <location>
        <begin position="102"/>
        <end position="125"/>
    </location>
</feature>
<dbReference type="InterPro" id="IPR003595">
    <property type="entry name" value="Tyr_Pase_cat"/>
</dbReference>
<dbReference type="SUPFAM" id="SSF52799">
    <property type="entry name" value="(Phosphotyrosine protein) phosphatases II"/>
    <property type="match status" value="1"/>
</dbReference>
<comment type="subcellular location">
    <subcellularLocation>
        <location evidence="1">Nucleus</location>
    </subcellularLocation>
</comment>
<keyword evidence="7" id="KW-0904">Protein phosphatase</keyword>
<evidence type="ECO:0000313" key="19">
    <source>
        <dbReference type="Ensembl" id="ENSEASP00005037332.1"/>
    </source>
</evidence>
<dbReference type="EC" id="3.1.3.16" evidence="4"/>
<dbReference type="PROSITE" id="PS50054">
    <property type="entry name" value="TYR_PHOSPHATASE_DUAL"/>
    <property type="match status" value="1"/>
</dbReference>
<dbReference type="GO" id="GO:0005634">
    <property type="term" value="C:nucleus"/>
    <property type="evidence" value="ECO:0007669"/>
    <property type="project" value="UniProtKB-SubCell"/>
</dbReference>
<name>A0A9L0I9H1_EQUAS</name>
<dbReference type="InterPro" id="IPR016130">
    <property type="entry name" value="Tyr_Pase_AS"/>
</dbReference>
<evidence type="ECO:0000256" key="1">
    <source>
        <dbReference type="ARBA" id="ARBA00004123"/>
    </source>
</evidence>
<evidence type="ECO:0000256" key="7">
    <source>
        <dbReference type="ARBA" id="ARBA00022912"/>
    </source>
</evidence>
<dbReference type="InterPro" id="IPR000387">
    <property type="entry name" value="Tyr_Pase_dom"/>
</dbReference>
<evidence type="ECO:0000259" key="17">
    <source>
        <dbReference type="PROSITE" id="PS50056"/>
    </source>
</evidence>
<feature type="domain" description="Rhodanese" evidence="18">
    <location>
        <begin position="168"/>
        <end position="286"/>
    </location>
</feature>
<keyword evidence="8" id="KW-0007">Acetylation</keyword>
<reference evidence="19 20" key="1">
    <citation type="journal article" date="2020" name="Nat. Commun.">
        <title>Donkey genomes provide new insights into domestication and selection for coat color.</title>
        <authorList>
            <person name="Wang"/>
            <person name="C."/>
            <person name="Li"/>
            <person name="H."/>
            <person name="Guo"/>
            <person name="Y."/>
            <person name="Huang"/>
            <person name="J."/>
            <person name="Sun"/>
            <person name="Y."/>
            <person name="Min"/>
            <person name="J."/>
            <person name="Wang"/>
            <person name="J."/>
            <person name="Fang"/>
            <person name="X."/>
            <person name="Zhao"/>
            <person name="Z."/>
            <person name="Wang"/>
            <person name="S."/>
            <person name="Zhang"/>
            <person name="Y."/>
            <person name="Liu"/>
            <person name="Q."/>
            <person name="Jiang"/>
            <person name="Q."/>
            <person name="Wang"/>
            <person name="X."/>
            <person name="Guo"/>
            <person name="Y."/>
            <person name="Yang"/>
            <person name="C."/>
            <person name="Wang"/>
            <person name="Y."/>
            <person name="Tian"/>
            <person name="F."/>
            <person name="Zhuang"/>
            <person name="G."/>
            <person name="Fan"/>
            <person name="Y."/>
            <person name="Gao"/>
            <person name="Q."/>
            <person name="Li"/>
            <person name="Y."/>
            <person name="Ju"/>
            <person name="Z."/>
            <person name="Li"/>
            <person name="J."/>
            <person name="Li"/>
            <person name="R."/>
            <person name="Hou"/>
            <person name="M."/>
            <person name="Yang"/>
            <person name="G."/>
            <person name="Liu"/>
            <person name="G."/>
            <person name="Liu"/>
            <person name="W."/>
            <person name="Guo"/>
            <person name="J."/>
            <person name="Pan"/>
            <person name="S."/>
            <person name="Fan"/>
            <person name="G."/>
            <person name="Zhang"/>
            <person name="W."/>
            <person name="Zhang"/>
            <person name="R."/>
            <person name="Yu"/>
            <person name="J."/>
            <person name="Zhang"/>
            <person name="X."/>
            <person name="Yin"/>
            <person name="Q."/>
            <person name="Ji"/>
            <person name="C."/>
            <person name="Jin"/>
            <person name="Y."/>
            <person name="Yue"/>
            <person name="G."/>
            <person name="Liu"/>
            <person name="M."/>
            <person name="Xu"/>
            <person name="J."/>
            <person name="Liu"/>
            <person name="S."/>
            <person name="Jordana"/>
            <person name="J."/>
            <person name="Noce"/>
            <person name="A."/>
            <person name="Amills"/>
            <person name="M."/>
            <person name="Wu"/>
            <person name="D.D."/>
            <person name="Li"/>
            <person name="S."/>
            <person name="Zhou"/>
            <person name="X. and Zhong"/>
            <person name="J."/>
        </authorList>
    </citation>
    <scope>NUCLEOTIDE SEQUENCE [LARGE SCALE GENOMIC DNA]</scope>
</reference>
<proteinExistence type="inferred from homology"/>
<organism evidence="19 20">
    <name type="scientific">Equus asinus</name>
    <name type="common">Donkey</name>
    <name type="synonym">Equus africanus asinus</name>
    <dbReference type="NCBI Taxonomy" id="9793"/>
    <lineage>
        <taxon>Eukaryota</taxon>
        <taxon>Metazoa</taxon>
        <taxon>Chordata</taxon>
        <taxon>Craniata</taxon>
        <taxon>Vertebrata</taxon>
        <taxon>Euteleostomi</taxon>
        <taxon>Mammalia</taxon>
        <taxon>Eutheria</taxon>
        <taxon>Laurasiatheria</taxon>
        <taxon>Perissodactyla</taxon>
        <taxon>Equidae</taxon>
        <taxon>Equus</taxon>
    </lineage>
</organism>
<evidence type="ECO:0000313" key="20">
    <source>
        <dbReference type="Proteomes" id="UP000694387"/>
    </source>
</evidence>
<evidence type="ECO:0000256" key="8">
    <source>
        <dbReference type="ARBA" id="ARBA00022990"/>
    </source>
</evidence>
<dbReference type="Proteomes" id="UP000694387">
    <property type="component" value="Chromosome 27"/>
</dbReference>
<dbReference type="EC" id="3.1.3.48" evidence="3"/>
<dbReference type="GO" id="GO:0004722">
    <property type="term" value="F:protein serine/threonine phosphatase activity"/>
    <property type="evidence" value="ECO:0007669"/>
    <property type="project" value="UniProtKB-EC"/>
</dbReference>
<evidence type="ECO:0000256" key="9">
    <source>
        <dbReference type="ARBA" id="ARBA00023242"/>
    </source>
</evidence>
<dbReference type="Gene3D" id="3.90.190.10">
    <property type="entry name" value="Protein tyrosine phosphatase superfamily"/>
    <property type="match status" value="1"/>
</dbReference>
<dbReference type="InterPro" id="IPR008343">
    <property type="entry name" value="MKP"/>
</dbReference>
<keyword evidence="5" id="KW-0597">Phosphoprotein</keyword>
<dbReference type="GeneTree" id="ENSGT00940000159066"/>
<dbReference type="GO" id="GO:0005737">
    <property type="term" value="C:cytoplasm"/>
    <property type="evidence" value="ECO:0007669"/>
    <property type="project" value="TreeGrafter"/>
</dbReference>
<evidence type="ECO:0000256" key="15">
    <source>
        <dbReference type="SAM" id="MobiDB-lite"/>
    </source>
</evidence>
<evidence type="ECO:0000256" key="11">
    <source>
        <dbReference type="ARBA" id="ARBA00048336"/>
    </source>
</evidence>
<comment type="catalytic activity">
    <reaction evidence="10">
        <text>O-phospho-L-seryl-[protein] + H2O = L-seryl-[protein] + phosphate</text>
        <dbReference type="Rhea" id="RHEA:20629"/>
        <dbReference type="Rhea" id="RHEA-COMP:9863"/>
        <dbReference type="Rhea" id="RHEA-COMP:11604"/>
        <dbReference type="ChEBI" id="CHEBI:15377"/>
        <dbReference type="ChEBI" id="CHEBI:29999"/>
        <dbReference type="ChEBI" id="CHEBI:43474"/>
        <dbReference type="ChEBI" id="CHEBI:83421"/>
        <dbReference type="EC" id="3.1.3.16"/>
    </reaction>
</comment>
<dbReference type="InterPro" id="IPR029021">
    <property type="entry name" value="Prot-tyrosine_phosphatase-like"/>
</dbReference>
<evidence type="ECO:0000256" key="4">
    <source>
        <dbReference type="ARBA" id="ARBA00013081"/>
    </source>
</evidence>
<dbReference type="GO" id="GO:0043409">
    <property type="term" value="P:negative regulation of MAPK cascade"/>
    <property type="evidence" value="ECO:0007669"/>
    <property type="project" value="TreeGrafter"/>
</dbReference>
<reference evidence="19" key="2">
    <citation type="submission" date="2025-08" db="UniProtKB">
        <authorList>
            <consortium name="Ensembl"/>
        </authorList>
    </citation>
    <scope>IDENTIFICATION</scope>
</reference>
<dbReference type="Gene3D" id="3.40.250.10">
    <property type="entry name" value="Rhodanese-like domain"/>
    <property type="match status" value="1"/>
</dbReference>
<dbReference type="InterPro" id="IPR020422">
    <property type="entry name" value="TYR_PHOSPHATASE_DUAL_dom"/>
</dbReference>
<dbReference type="GO" id="GO:0004725">
    <property type="term" value="F:protein tyrosine phosphatase activity"/>
    <property type="evidence" value="ECO:0007669"/>
    <property type="project" value="UniProtKB-EC"/>
</dbReference>
<evidence type="ECO:0000256" key="10">
    <source>
        <dbReference type="ARBA" id="ARBA00047761"/>
    </source>
</evidence>
<evidence type="ECO:0000256" key="3">
    <source>
        <dbReference type="ARBA" id="ARBA00013064"/>
    </source>
</evidence>
<dbReference type="PROSITE" id="PS00383">
    <property type="entry name" value="TYR_PHOSPHATASE_1"/>
    <property type="match status" value="1"/>
</dbReference>
<dbReference type="SMART" id="SM00404">
    <property type="entry name" value="PTPc_motif"/>
    <property type="match status" value="1"/>
</dbReference>
<dbReference type="PANTHER" id="PTHR10159:SF111">
    <property type="entry name" value="DUAL SPECIFICITY PROTEIN PHOSPHATASE 4"/>
    <property type="match status" value="1"/>
</dbReference>
<dbReference type="InterPro" id="IPR036873">
    <property type="entry name" value="Rhodanese-like_dom_sf"/>
</dbReference>
<protein>
    <recommendedName>
        <fullName evidence="14">Dual specificity protein phosphatase 4</fullName>
        <ecNumber evidence="4">3.1.3.16</ecNumber>
        <ecNumber evidence="3">3.1.3.48</ecNumber>
    </recommendedName>
</protein>
<evidence type="ECO:0000259" key="16">
    <source>
        <dbReference type="PROSITE" id="PS50054"/>
    </source>
</evidence>
<evidence type="ECO:0000259" key="18">
    <source>
        <dbReference type="PROSITE" id="PS50206"/>
    </source>
</evidence>
<gene>
    <name evidence="19" type="primary">DUSP4</name>
</gene>
<feature type="compositionally biased region" description="Low complexity" evidence="15">
    <location>
        <begin position="36"/>
        <end position="55"/>
    </location>
</feature>
<comment type="subunit">
    <text evidence="13">Hollow spherical complex composed of 24 subunits with pseudooctahedral symmetry, has a tetramer as the basic unit.</text>
</comment>
<evidence type="ECO:0000256" key="13">
    <source>
        <dbReference type="ARBA" id="ARBA00065395"/>
    </source>
</evidence>
<dbReference type="AlphaFoldDB" id="A0A9L0I9H1"/>
<dbReference type="PRINTS" id="PR01764">
    <property type="entry name" value="MAPKPHPHTASE"/>
</dbReference>
<dbReference type="SMART" id="SM00195">
    <property type="entry name" value="DSPc"/>
    <property type="match status" value="1"/>
</dbReference>
<dbReference type="SMART" id="SM00450">
    <property type="entry name" value="RHOD"/>
    <property type="match status" value="1"/>
</dbReference>
<evidence type="ECO:0000256" key="14">
    <source>
        <dbReference type="ARBA" id="ARBA00073907"/>
    </source>
</evidence>
<sequence length="521" mass="55883">MNLPPPGGEPRSINKSLSRGGNSGWGRAPSSDCWWGPAAGTAAPAAAAAGAARPAKYNRGNNRREPVVLSVNTLPSSAASPSARRAAGRPWPLGLLCNRQTARGRGPERRGSPGGAPGGQQPRFPATMVTVEELREMDCSVLKRLMNRDENSGGAGGSSSHGALGLPSGGKCLLLDCRPFLAHSAGYIRGSVNVRCNTIVRRRAKGSVSLEQILPAEEEVRARLRSGLYSAVIVYDERSPRAESLREDSTVSLVVQALRRNAERTDICLLKGGYERFSSEYPEFCSKTKSLAAIPPAVSPSAPESLDLGCGSCGTPLHDQGGPVEILPFLYLGSAYHAARRDMLDALGITALLNVSSDCPNHFEGHYQYKCIPVEDNHKADISSWFMEAIEYIDAVKDCRGRVLVHCQAGISRSATICLAYLMMKKRVRLEEAFEFVKQRRSIISPNFSFMGQLLQFESQVLATSCAVEAASPSGPLRERGKATPTPTSKFVFSFPVSVGVHSAPSSLPYLHSPITTSPSC</sequence>
<comment type="similarity">
    <text evidence="2">Belongs to the protein-tyrosine phosphatase family. Non-receptor class dual specificity subfamily.</text>
</comment>
<feature type="domain" description="Tyrosine-protein phosphatase" evidence="16">
    <location>
        <begin position="322"/>
        <end position="463"/>
    </location>
</feature>
<feature type="domain" description="Tyrosine specific protein phosphatases" evidence="17">
    <location>
        <begin position="390"/>
        <end position="441"/>
    </location>
</feature>
<evidence type="ECO:0000256" key="2">
    <source>
        <dbReference type="ARBA" id="ARBA00008601"/>
    </source>
</evidence>
<dbReference type="InterPro" id="IPR001763">
    <property type="entry name" value="Rhodanese-like_dom"/>
</dbReference>
<keyword evidence="20" id="KW-1185">Reference proteome</keyword>
<dbReference type="CDD" id="cd01446">
    <property type="entry name" value="DSP_MapKP"/>
    <property type="match status" value="1"/>
</dbReference>
<keyword evidence="6" id="KW-0378">Hydrolase</keyword>
<dbReference type="GO" id="GO:0001706">
    <property type="term" value="P:endoderm formation"/>
    <property type="evidence" value="ECO:0007669"/>
    <property type="project" value="TreeGrafter"/>
</dbReference>
<keyword evidence="9" id="KW-0539">Nucleus</keyword>
<dbReference type="PANTHER" id="PTHR10159">
    <property type="entry name" value="DUAL SPECIFICITY PROTEIN PHOSPHATASE"/>
    <property type="match status" value="1"/>
</dbReference>
<feature type="region of interest" description="Disordered" evidence="15">
    <location>
        <begin position="1"/>
        <end position="64"/>
    </location>
</feature>
<accession>A0A9L0I9H1</accession>